<evidence type="ECO:0000256" key="11">
    <source>
        <dbReference type="PROSITE-ProRule" id="PRU00236"/>
    </source>
</evidence>
<comment type="cofactor">
    <cofactor evidence="10">
        <name>Zn(2+)</name>
        <dbReference type="ChEBI" id="CHEBI:29105"/>
    </cofactor>
    <text evidence="10">Binds 1 zinc ion per subunit.</text>
</comment>
<dbReference type="eggNOG" id="KOG2682">
    <property type="taxonomic scope" value="Eukaryota"/>
</dbReference>
<dbReference type="PANTHER" id="PTHR11085">
    <property type="entry name" value="NAD-DEPENDENT PROTEIN DEACYLASE SIRTUIN-5, MITOCHONDRIAL-RELATED"/>
    <property type="match status" value="1"/>
</dbReference>
<dbReference type="Gene3D" id="3.30.1600.10">
    <property type="entry name" value="SIR2/SIRT2 'Small Domain"/>
    <property type="match status" value="1"/>
</dbReference>
<feature type="binding site" evidence="9">
    <location>
        <begin position="238"/>
        <end position="240"/>
    </location>
    <ligand>
        <name>NAD(+)</name>
        <dbReference type="ChEBI" id="CHEBI:57540"/>
    </ligand>
</feature>
<name>G0W926_NAUDC</name>
<gene>
    <name evidence="14" type="primary">NDAI0C06280</name>
    <name evidence="14" type="ordered locus">NDAI_0C06280</name>
</gene>
<comment type="catalytic activity">
    <reaction evidence="7">
        <text>N(6)-acetyl-L-lysyl-[protein] + NAD(+) + H2O = 2''-O-acetyl-ADP-D-ribose + nicotinamide + L-lysyl-[protein]</text>
        <dbReference type="Rhea" id="RHEA:43636"/>
        <dbReference type="Rhea" id="RHEA-COMP:9752"/>
        <dbReference type="Rhea" id="RHEA-COMP:10731"/>
        <dbReference type="ChEBI" id="CHEBI:15377"/>
        <dbReference type="ChEBI" id="CHEBI:17154"/>
        <dbReference type="ChEBI" id="CHEBI:29969"/>
        <dbReference type="ChEBI" id="CHEBI:57540"/>
        <dbReference type="ChEBI" id="CHEBI:61930"/>
        <dbReference type="ChEBI" id="CHEBI:83767"/>
        <dbReference type="EC" id="2.3.1.286"/>
    </reaction>
</comment>
<evidence type="ECO:0000313" key="14">
    <source>
        <dbReference type="EMBL" id="CCD24287.1"/>
    </source>
</evidence>
<dbReference type="OrthoDB" id="420264at2759"/>
<dbReference type="HOGENOM" id="CLU_023643_7_2_1"/>
<reference evidence="14 15" key="1">
    <citation type="journal article" date="2011" name="Proc. Natl. Acad. Sci. U.S.A.">
        <title>Evolutionary erosion of yeast sex chromosomes by mating-type switching accidents.</title>
        <authorList>
            <person name="Gordon J.L."/>
            <person name="Armisen D."/>
            <person name="Proux-Wera E."/>
            <person name="Oheigeartaigh S.S."/>
            <person name="Byrne K.P."/>
            <person name="Wolfe K.H."/>
        </authorList>
    </citation>
    <scope>NUCLEOTIDE SEQUENCE [LARGE SCALE GENOMIC DNA]</scope>
    <source>
        <strain evidence="15">ATCC 10597 / BCRC 20456 / CBS 421 / NBRC 0211 / NRRL Y-12639</strain>
    </source>
</reference>
<dbReference type="PROSITE" id="PS51257">
    <property type="entry name" value="PROKAR_LIPOPROTEIN"/>
    <property type="match status" value="1"/>
</dbReference>
<dbReference type="SUPFAM" id="SSF52467">
    <property type="entry name" value="DHS-like NAD/FAD-binding domain"/>
    <property type="match status" value="1"/>
</dbReference>
<dbReference type="GeneID" id="11496819"/>
<evidence type="ECO:0000256" key="8">
    <source>
        <dbReference type="PIRSR" id="PIRSR037938-1"/>
    </source>
</evidence>
<keyword evidence="6 7" id="KW-0520">NAD</keyword>
<dbReference type="PANTHER" id="PTHR11085:SF6">
    <property type="entry name" value="NAD-DEPENDENT PROTEIN DEACETYLASE SIRTUIN-2"/>
    <property type="match status" value="1"/>
</dbReference>
<dbReference type="PIRSF" id="PIRSF037938">
    <property type="entry name" value="SIR2_euk"/>
    <property type="match status" value="1"/>
</dbReference>
<dbReference type="InterPro" id="IPR050134">
    <property type="entry name" value="NAD-dep_sirtuin_deacylases"/>
</dbReference>
<dbReference type="GO" id="GO:0099115">
    <property type="term" value="C:chromosome, subtelomeric region"/>
    <property type="evidence" value="ECO:0007669"/>
    <property type="project" value="EnsemblFungi"/>
</dbReference>
<proteinExistence type="inferred from homology"/>
<evidence type="ECO:0000256" key="7">
    <source>
        <dbReference type="PIRNR" id="PIRNR037938"/>
    </source>
</evidence>
<keyword evidence="4 7" id="KW-0479">Metal-binding</keyword>
<dbReference type="GO" id="GO:0031934">
    <property type="term" value="C:mating-type region heterochromatin"/>
    <property type="evidence" value="ECO:0007669"/>
    <property type="project" value="EnsemblFungi"/>
</dbReference>
<dbReference type="GO" id="GO:0000183">
    <property type="term" value="P:rDNA heterochromatin formation"/>
    <property type="evidence" value="ECO:0007669"/>
    <property type="project" value="EnsemblFungi"/>
</dbReference>
<evidence type="ECO:0000256" key="9">
    <source>
        <dbReference type="PIRSR" id="PIRSR037938-2"/>
    </source>
</evidence>
<comment type="similarity">
    <text evidence="1 7">Belongs to the sirtuin family. Class I subfamily.</text>
</comment>
<dbReference type="InterPro" id="IPR003000">
    <property type="entry name" value="Sirtuin"/>
</dbReference>
<keyword evidence="3 7" id="KW-0808">Transferase</keyword>
<protein>
    <recommendedName>
        <fullName evidence="7">NAD-dependent protein deacetylase</fullName>
        <ecNumber evidence="7">2.3.1.286</ecNumber>
    </recommendedName>
</protein>
<keyword evidence="5 7" id="KW-0862">Zinc</keyword>
<dbReference type="InterPro" id="IPR026590">
    <property type="entry name" value="Ssirtuin_cat_dom"/>
</dbReference>
<dbReference type="InterPro" id="IPR017328">
    <property type="entry name" value="Sirtuin_class_I"/>
</dbReference>
<feature type="binding site" evidence="9">
    <location>
        <begin position="38"/>
        <end position="40"/>
    </location>
    <ligand>
        <name>NAD(+)</name>
        <dbReference type="ChEBI" id="CHEBI:57540"/>
    </ligand>
</feature>
<evidence type="ECO:0000256" key="4">
    <source>
        <dbReference type="ARBA" id="ARBA00022723"/>
    </source>
</evidence>
<dbReference type="EMBL" id="HE580269">
    <property type="protein sequence ID" value="CCD24287.1"/>
    <property type="molecule type" value="Genomic_DNA"/>
</dbReference>
<organism evidence="14 15">
    <name type="scientific">Naumovozyma dairenensis (strain ATCC 10597 / BCRC 20456 / CBS 421 / NBRC 0211 / NRRL Y-12639)</name>
    <name type="common">Saccharomyces dairenensis</name>
    <dbReference type="NCBI Taxonomy" id="1071378"/>
    <lineage>
        <taxon>Eukaryota</taxon>
        <taxon>Fungi</taxon>
        <taxon>Dikarya</taxon>
        <taxon>Ascomycota</taxon>
        <taxon>Saccharomycotina</taxon>
        <taxon>Saccharomycetes</taxon>
        <taxon>Saccharomycetales</taxon>
        <taxon>Saccharomycetaceae</taxon>
        <taxon>Naumovozyma</taxon>
    </lineage>
</organism>
<feature type="region of interest" description="Disordered" evidence="12">
    <location>
        <begin position="352"/>
        <end position="382"/>
    </location>
</feature>
<dbReference type="Pfam" id="PF02146">
    <property type="entry name" value="SIR2"/>
    <property type="match status" value="1"/>
</dbReference>
<dbReference type="GO" id="GO:0008270">
    <property type="term" value="F:zinc ion binding"/>
    <property type="evidence" value="ECO:0007669"/>
    <property type="project" value="UniProtKB-UniRule"/>
</dbReference>
<dbReference type="OMA" id="ELLMMYD"/>
<dbReference type="InterPro" id="IPR029035">
    <property type="entry name" value="DHS-like_NAD/FAD-binding_dom"/>
</dbReference>
<feature type="binding site" evidence="10 11">
    <location>
        <position position="169"/>
    </location>
    <ligand>
        <name>Zn(2+)</name>
        <dbReference type="ChEBI" id="CHEBI:29105"/>
    </ligand>
</feature>
<keyword evidence="15" id="KW-1185">Reference proteome</keyword>
<feature type="active site" description="Proton acceptor" evidence="8 11">
    <location>
        <position position="130"/>
    </location>
</feature>
<dbReference type="GO" id="GO:0005737">
    <property type="term" value="C:cytoplasm"/>
    <property type="evidence" value="ECO:0007669"/>
    <property type="project" value="EnsemblFungi"/>
</dbReference>
<feature type="binding site" evidence="10 11">
    <location>
        <position position="166"/>
    </location>
    <ligand>
        <name>Zn(2+)</name>
        <dbReference type="ChEBI" id="CHEBI:29105"/>
    </ligand>
</feature>
<feature type="binding site" evidence="10 11">
    <location>
        <position position="138"/>
    </location>
    <ligand>
        <name>Zn(2+)</name>
        <dbReference type="ChEBI" id="CHEBI:29105"/>
    </ligand>
</feature>
<accession>G0W926</accession>
<dbReference type="Gene3D" id="3.40.50.1220">
    <property type="entry name" value="TPP-binding domain"/>
    <property type="match status" value="1"/>
</dbReference>
<feature type="compositionally biased region" description="Basic and acidic residues" evidence="12">
    <location>
        <begin position="353"/>
        <end position="364"/>
    </location>
</feature>
<evidence type="ECO:0000256" key="5">
    <source>
        <dbReference type="ARBA" id="ARBA00022833"/>
    </source>
</evidence>
<evidence type="ECO:0000256" key="10">
    <source>
        <dbReference type="PIRSR" id="PIRSR037938-3"/>
    </source>
</evidence>
<keyword evidence="2" id="KW-0678">Repressor</keyword>
<dbReference type="GO" id="GO:0070403">
    <property type="term" value="F:NAD+ binding"/>
    <property type="evidence" value="ECO:0007669"/>
    <property type="project" value="UniProtKB-UniRule"/>
</dbReference>
<evidence type="ECO:0000313" key="15">
    <source>
        <dbReference type="Proteomes" id="UP000000689"/>
    </source>
</evidence>
<evidence type="ECO:0000256" key="3">
    <source>
        <dbReference type="ARBA" id="ARBA00022679"/>
    </source>
</evidence>
<evidence type="ECO:0000256" key="6">
    <source>
        <dbReference type="ARBA" id="ARBA00023027"/>
    </source>
</evidence>
<evidence type="ECO:0000256" key="1">
    <source>
        <dbReference type="ARBA" id="ARBA00006924"/>
    </source>
</evidence>
<dbReference type="GO" id="GO:0005721">
    <property type="term" value="C:pericentric heterochromatin"/>
    <property type="evidence" value="ECO:0007669"/>
    <property type="project" value="EnsemblFungi"/>
</dbReference>
<dbReference type="Proteomes" id="UP000000689">
    <property type="component" value="Chromosome 3"/>
</dbReference>
<dbReference type="PROSITE" id="PS50305">
    <property type="entry name" value="SIRTUIN"/>
    <property type="match status" value="1"/>
</dbReference>
<dbReference type="GO" id="GO:0031508">
    <property type="term" value="P:pericentric heterochromatin formation"/>
    <property type="evidence" value="ECO:0007669"/>
    <property type="project" value="EnsemblFungi"/>
</dbReference>
<dbReference type="STRING" id="1071378.G0W926"/>
<feature type="binding site" evidence="9">
    <location>
        <begin position="110"/>
        <end position="113"/>
    </location>
    <ligand>
        <name>NAD(+)</name>
        <dbReference type="ChEBI" id="CHEBI:57540"/>
    </ligand>
</feature>
<feature type="binding site" evidence="9">
    <location>
        <begin position="214"/>
        <end position="215"/>
    </location>
    <ligand>
        <name>NAD(+)</name>
        <dbReference type="ChEBI" id="CHEBI:57540"/>
    </ligand>
</feature>
<dbReference type="GO" id="GO:0046970">
    <property type="term" value="F:histone H4K16 deacetylase activity, NAD-dependent"/>
    <property type="evidence" value="ECO:0007669"/>
    <property type="project" value="EnsemblFungi"/>
</dbReference>
<feature type="binding site" evidence="9">
    <location>
        <begin position="28"/>
        <end position="32"/>
    </location>
    <ligand>
        <name>NAD(+)</name>
        <dbReference type="ChEBI" id="CHEBI:57540"/>
    </ligand>
</feature>
<dbReference type="KEGG" id="ndi:NDAI_0C06280"/>
<sequence length="382" mass="43746">MTEQKTIDDVVLHLEKYPNSQVIFLVGAGISTSCGIPDFRSPKTGLYHNLAKLKLPFAEAVFDIDFFQENPKPFYILAKELYPGNFKPTHFHYLMKLFEEKGRLRRIYTQNIDTLEMQTGIDPKYIIEAHGSFASNHCIECDKNFPMEYFKSKLNEASNEYVFCKCDECGGLVKPNIVFFGEDLPLKFFEQWDQDLLWMKSNKDKHPLVIVAGTSLAVYPFANLPTEVPNNVSRTLMNLEVVGDFNMNMRKSDIIIKDKTEQITNRLVEKLGWQTEFDKLISKGEPSTSEEKETIEGILKDLENLNIEDTKPPKLVKEEALEKEKKSEMSYEELGDTSELLVRGEDITVAASEKAEQDKKHDNEDSTELIGLVEETSDLKIT</sequence>
<evidence type="ECO:0000259" key="13">
    <source>
        <dbReference type="PROSITE" id="PS50305"/>
    </source>
</evidence>
<dbReference type="RefSeq" id="XP_003669530.1">
    <property type="nucleotide sequence ID" value="XM_003669482.1"/>
</dbReference>
<evidence type="ECO:0000256" key="2">
    <source>
        <dbReference type="ARBA" id="ARBA00022491"/>
    </source>
</evidence>
<dbReference type="AlphaFoldDB" id="G0W926"/>
<feature type="binding site" evidence="10 11">
    <location>
        <position position="141"/>
    </location>
    <ligand>
        <name>Zn(2+)</name>
        <dbReference type="ChEBI" id="CHEBI:29105"/>
    </ligand>
</feature>
<feature type="domain" description="Deacetylase sirtuin-type" evidence="13">
    <location>
        <begin position="1"/>
        <end position="274"/>
    </location>
</feature>
<dbReference type="GO" id="GO:0005634">
    <property type="term" value="C:nucleus"/>
    <property type="evidence" value="ECO:0007669"/>
    <property type="project" value="EnsemblFungi"/>
</dbReference>
<dbReference type="InterPro" id="IPR026591">
    <property type="entry name" value="Sirtuin_cat_small_dom_sf"/>
</dbReference>
<dbReference type="GO" id="GO:0033553">
    <property type="term" value="C:rDNA heterochromatin"/>
    <property type="evidence" value="ECO:0007669"/>
    <property type="project" value="EnsemblFungi"/>
</dbReference>
<dbReference type="GO" id="GO:0045950">
    <property type="term" value="P:negative regulation of mitotic recombination"/>
    <property type="evidence" value="ECO:0007669"/>
    <property type="project" value="EnsemblFungi"/>
</dbReference>
<evidence type="ECO:0000256" key="12">
    <source>
        <dbReference type="SAM" id="MobiDB-lite"/>
    </source>
</evidence>
<dbReference type="EC" id="2.3.1.286" evidence="7"/>